<dbReference type="SUPFAM" id="SSF144232">
    <property type="entry name" value="HIT/MYND zinc finger-like"/>
    <property type="match status" value="1"/>
</dbReference>
<evidence type="ECO:0000259" key="5">
    <source>
        <dbReference type="PROSITE" id="PS50865"/>
    </source>
</evidence>
<organism evidence="6 7">
    <name type="scientific">Botryobasidium botryosum (strain FD-172 SS1)</name>
    <dbReference type="NCBI Taxonomy" id="930990"/>
    <lineage>
        <taxon>Eukaryota</taxon>
        <taxon>Fungi</taxon>
        <taxon>Dikarya</taxon>
        <taxon>Basidiomycota</taxon>
        <taxon>Agaricomycotina</taxon>
        <taxon>Agaricomycetes</taxon>
        <taxon>Cantharellales</taxon>
        <taxon>Botryobasidiaceae</taxon>
        <taxon>Botryobasidium</taxon>
    </lineage>
</organism>
<evidence type="ECO:0000256" key="4">
    <source>
        <dbReference type="PROSITE-ProRule" id="PRU00134"/>
    </source>
</evidence>
<dbReference type="Proteomes" id="UP000027195">
    <property type="component" value="Unassembled WGS sequence"/>
</dbReference>
<dbReference type="PROSITE" id="PS50865">
    <property type="entry name" value="ZF_MYND_2"/>
    <property type="match status" value="1"/>
</dbReference>
<reference evidence="7" key="1">
    <citation type="journal article" date="2014" name="Proc. Natl. Acad. Sci. U.S.A.">
        <title>Extensive sampling of basidiomycete genomes demonstrates inadequacy of the white-rot/brown-rot paradigm for wood decay fungi.</title>
        <authorList>
            <person name="Riley R."/>
            <person name="Salamov A.A."/>
            <person name="Brown D.W."/>
            <person name="Nagy L.G."/>
            <person name="Floudas D."/>
            <person name="Held B.W."/>
            <person name="Levasseur A."/>
            <person name="Lombard V."/>
            <person name="Morin E."/>
            <person name="Otillar R."/>
            <person name="Lindquist E.A."/>
            <person name="Sun H."/>
            <person name="LaButti K.M."/>
            <person name="Schmutz J."/>
            <person name="Jabbour D."/>
            <person name="Luo H."/>
            <person name="Baker S.E."/>
            <person name="Pisabarro A.G."/>
            <person name="Walton J.D."/>
            <person name="Blanchette R.A."/>
            <person name="Henrissat B."/>
            <person name="Martin F."/>
            <person name="Cullen D."/>
            <person name="Hibbett D.S."/>
            <person name="Grigoriev I.V."/>
        </authorList>
    </citation>
    <scope>NUCLEOTIDE SEQUENCE [LARGE SCALE GENOMIC DNA]</scope>
    <source>
        <strain evidence="7">FD-172 SS1</strain>
    </source>
</reference>
<keyword evidence="2 4" id="KW-0863">Zinc-finger</keyword>
<protein>
    <recommendedName>
        <fullName evidence="5">MYND-type domain-containing protein</fullName>
    </recommendedName>
</protein>
<dbReference type="AlphaFoldDB" id="A0A067M9I7"/>
<evidence type="ECO:0000313" key="6">
    <source>
        <dbReference type="EMBL" id="KDQ08532.1"/>
    </source>
</evidence>
<evidence type="ECO:0000313" key="7">
    <source>
        <dbReference type="Proteomes" id="UP000027195"/>
    </source>
</evidence>
<accession>A0A067M9I7</accession>
<evidence type="ECO:0000256" key="1">
    <source>
        <dbReference type="ARBA" id="ARBA00022723"/>
    </source>
</evidence>
<dbReference type="GO" id="GO:0008270">
    <property type="term" value="F:zinc ion binding"/>
    <property type="evidence" value="ECO:0007669"/>
    <property type="project" value="UniProtKB-KW"/>
</dbReference>
<gene>
    <name evidence="6" type="ORF">BOTBODRAFT_59263</name>
</gene>
<dbReference type="STRING" id="930990.A0A067M9I7"/>
<sequence length="424" mass="47672">MLELNDKTVFFPGGNYPVAGGHWCFVGEITNIDLTTHLRLTVSDVNSDQTGLVAEWYVDSSQKMAVEMLFRRCQVGHTVFILDAYPYKLAEGINGFRLRSAGGTKIIPLRYSKLLTLEPHVYRPPARCSSCFAPSTEENPLRKCGGCRVAMYDSKACQAEHWKKAHRIDCKGYRGLREILDMEDVLEAEHNDPIFFQSPGPPPNVPRPTILILALGGHFDDFERVDRQLVLEIKRRAKVLVARTDSAALNYMLTTHISAILNTDQGLAEKKHRPVLDRVVLYVKEAGGTAVLSSQFSCWVRPCDLRRMFKESWKLPWRRGSYHHTTHSLMPNRAETLWNHPKLMNSYSMKALHLRGIEPEEVVYGPTEESTTHLSVFAPEPVANLDEAPVVYGKVGKGYLGYIGDGNGEMGSTWATLAMLGIRV</sequence>
<dbReference type="EMBL" id="KL198089">
    <property type="protein sequence ID" value="KDQ08532.1"/>
    <property type="molecule type" value="Genomic_DNA"/>
</dbReference>
<feature type="domain" description="MYND-type" evidence="5">
    <location>
        <begin position="128"/>
        <end position="170"/>
    </location>
</feature>
<proteinExistence type="predicted"/>
<keyword evidence="3" id="KW-0862">Zinc</keyword>
<keyword evidence="1" id="KW-0479">Metal-binding</keyword>
<evidence type="ECO:0000256" key="2">
    <source>
        <dbReference type="ARBA" id="ARBA00022771"/>
    </source>
</evidence>
<dbReference type="Pfam" id="PF01753">
    <property type="entry name" value="zf-MYND"/>
    <property type="match status" value="1"/>
</dbReference>
<keyword evidence="7" id="KW-1185">Reference proteome</keyword>
<dbReference type="HOGENOM" id="CLU_644033_0_0_1"/>
<dbReference type="InParanoid" id="A0A067M9I7"/>
<dbReference type="OrthoDB" id="265717at2759"/>
<evidence type="ECO:0000256" key="3">
    <source>
        <dbReference type="ARBA" id="ARBA00022833"/>
    </source>
</evidence>
<name>A0A067M9I7_BOTB1</name>
<dbReference type="Gene3D" id="6.10.140.2220">
    <property type="match status" value="1"/>
</dbReference>
<dbReference type="InterPro" id="IPR002893">
    <property type="entry name" value="Znf_MYND"/>
</dbReference>